<feature type="transmembrane region" description="Helical" evidence="1">
    <location>
        <begin position="246"/>
        <end position="272"/>
    </location>
</feature>
<name>A0A0H2S4E9_9AGAM</name>
<dbReference type="Proteomes" id="UP000053477">
    <property type="component" value="Unassembled WGS sequence"/>
</dbReference>
<feature type="transmembrane region" description="Helical" evidence="1">
    <location>
        <begin position="157"/>
        <end position="178"/>
    </location>
</feature>
<evidence type="ECO:0000313" key="3">
    <source>
        <dbReference type="EMBL" id="KLO18982.1"/>
    </source>
</evidence>
<keyword evidence="2" id="KW-0732">Signal</keyword>
<feature type="transmembrane region" description="Helical" evidence="1">
    <location>
        <begin position="219"/>
        <end position="239"/>
    </location>
</feature>
<dbReference type="InParanoid" id="A0A0H2S4E9"/>
<keyword evidence="1" id="KW-0472">Membrane</keyword>
<feature type="transmembrane region" description="Helical" evidence="1">
    <location>
        <begin position="43"/>
        <end position="63"/>
    </location>
</feature>
<protein>
    <recommendedName>
        <fullName evidence="5">Family A G protein-coupled receptor-like protein</fullName>
    </recommendedName>
</protein>
<feature type="transmembrane region" description="Helical" evidence="1">
    <location>
        <begin position="115"/>
        <end position="136"/>
    </location>
</feature>
<keyword evidence="1" id="KW-0812">Transmembrane</keyword>
<dbReference type="EMBL" id="KQ085890">
    <property type="protein sequence ID" value="KLO18982.1"/>
    <property type="molecule type" value="Genomic_DNA"/>
</dbReference>
<gene>
    <name evidence="3" type="ORF">SCHPADRAFT_953755</name>
</gene>
<evidence type="ECO:0008006" key="5">
    <source>
        <dbReference type="Google" id="ProtNLM"/>
    </source>
</evidence>
<dbReference type="AlphaFoldDB" id="A0A0H2S4E9"/>
<proteinExistence type="predicted"/>
<accession>A0A0H2S4E9</accession>
<feature type="signal peptide" evidence="2">
    <location>
        <begin position="1"/>
        <end position="19"/>
    </location>
</feature>
<feature type="transmembrane region" description="Helical" evidence="1">
    <location>
        <begin position="292"/>
        <end position="311"/>
    </location>
</feature>
<reference evidence="3 4" key="1">
    <citation type="submission" date="2015-04" db="EMBL/GenBank/DDBJ databases">
        <title>Complete genome sequence of Schizopora paradoxa KUC8140, a cosmopolitan wood degrader in East Asia.</title>
        <authorList>
            <consortium name="DOE Joint Genome Institute"/>
            <person name="Min B."/>
            <person name="Park H."/>
            <person name="Jang Y."/>
            <person name="Kim J.-J."/>
            <person name="Kim K.H."/>
            <person name="Pangilinan J."/>
            <person name="Lipzen A."/>
            <person name="Riley R."/>
            <person name="Grigoriev I.V."/>
            <person name="Spatafora J.W."/>
            <person name="Choi I.-G."/>
        </authorList>
    </citation>
    <scope>NUCLEOTIDE SEQUENCE [LARGE SCALE GENOMIC DNA]</scope>
    <source>
        <strain evidence="3 4">KUC8140</strain>
    </source>
</reference>
<sequence>MMSPRLLFLLLSFSSVVVATSTTSNRGGYKFEASPAMKVELAVWIICTIFFLLEAILCLIALSRVKGRRLTYFLFLVSQLLLLSRSITGIIFIFIENNIYATEPPVNALLLCDAIIDICKRVGQAFLFMATVYLILDRHEAIDYAAGGRIGHIDSRMPLVHYALFMGSIALGIVTAIFSERYDSRLWKGYFDLHPKDQAKENTHVQNLSYAYQGFSDSAGLYVLFFIAITYAAMVRMNVNDKVMKFLLFILAPFQACAVIINVLFSILFSPIGPKYAQTSIGNLQYSTANTALFNVCLLGIGMAILLPGLLRTNWNLKGESQSSVPLQRMRKGLVSG</sequence>
<organism evidence="3 4">
    <name type="scientific">Schizopora paradoxa</name>
    <dbReference type="NCBI Taxonomy" id="27342"/>
    <lineage>
        <taxon>Eukaryota</taxon>
        <taxon>Fungi</taxon>
        <taxon>Dikarya</taxon>
        <taxon>Basidiomycota</taxon>
        <taxon>Agaricomycotina</taxon>
        <taxon>Agaricomycetes</taxon>
        <taxon>Hymenochaetales</taxon>
        <taxon>Schizoporaceae</taxon>
        <taxon>Schizopora</taxon>
    </lineage>
</organism>
<evidence type="ECO:0000256" key="2">
    <source>
        <dbReference type="SAM" id="SignalP"/>
    </source>
</evidence>
<feature type="chain" id="PRO_5005202037" description="Family A G protein-coupled receptor-like protein" evidence="2">
    <location>
        <begin position="20"/>
        <end position="337"/>
    </location>
</feature>
<evidence type="ECO:0000256" key="1">
    <source>
        <dbReference type="SAM" id="Phobius"/>
    </source>
</evidence>
<evidence type="ECO:0000313" key="4">
    <source>
        <dbReference type="Proteomes" id="UP000053477"/>
    </source>
</evidence>
<keyword evidence="4" id="KW-1185">Reference proteome</keyword>
<feature type="transmembrane region" description="Helical" evidence="1">
    <location>
        <begin position="70"/>
        <end position="95"/>
    </location>
</feature>
<keyword evidence="1" id="KW-1133">Transmembrane helix</keyword>